<dbReference type="EMBL" id="FPKX01000064">
    <property type="protein sequence ID" value="SFZ98827.1"/>
    <property type="molecule type" value="Genomic_DNA"/>
</dbReference>
<dbReference type="AlphaFoldDB" id="A0A1W1EFI3"/>
<gene>
    <name evidence="1" type="ORF">MNB_SV-5-73</name>
</gene>
<organism evidence="1">
    <name type="scientific">hydrothermal vent metagenome</name>
    <dbReference type="NCBI Taxonomy" id="652676"/>
    <lineage>
        <taxon>unclassified sequences</taxon>
        <taxon>metagenomes</taxon>
        <taxon>ecological metagenomes</taxon>
    </lineage>
</organism>
<proteinExistence type="predicted"/>
<evidence type="ECO:0008006" key="2">
    <source>
        <dbReference type="Google" id="ProtNLM"/>
    </source>
</evidence>
<sequence length="82" mass="8568">MKKIIKLGLILLGATAFTMSAASATGSTNDKPKEMKCQAGKCGDSMKKDAMKKMDGKCGASMKKDAKKKMDGKCGEGKCGSK</sequence>
<evidence type="ECO:0000313" key="1">
    <source>
        <dbReference type="EMBL" id="SFZ98827.1"/>
    </source>
</evidence>
<reference evidence="1" key="1">
    <citation type="submission" date="2016-10" db="EMBL/GenBank/DDBJ databases">
        <authorList>
            <person name="de Groot N.N."/>
        </authorList>
    </citation>
    <scope>NUCLEOTIDE SEQUENCE</scope>
</reference>
<accession>A0A1W1EFI3</accession>
<name>A0A1W1EFI3_9ZZZZ</name>
<protein>
    <recommendedName>
        <fullName evidence="2">Low-complexity protein</fullName>
    </recommendedName>
</protein>